<proteinExistence type="predicted"/>
<reference evidence="3" key="1">
    <citation type="submission" date="2017-02" db="UniProtKB">
        <authorList>
            <consortium name="WormBaseParasite"/>
        </authorList>
    </citation>
    <scope>IDENTIFICATION</scope>
</reference>
<accession>A0A0M3HGN6</accession>
<keyword evidence="2" id="KW-1185">Reference proteome</keyword>
<keyword evidence="1" id="KW-0732">Signal</keyword>
<protein>
    <submittedName>
        <fullName evidence="3">DUF559 domain-containing protein</fullName>
    </submittedName>
</protein>
<evidence type="ECO:0000256" key="1">
    <source>
        <dbReference type="SAM" id="SignalP"/>
    </source>
</evidence>
<dbReference type="AlphaFoldDB" id="A0A0M3HGN6"/>
<name>A0A0M3HGN6_ASCLU</name>
<sequence>MCSVVYIPMLGYLLVLGTEVNMPKQAEDKVEMIYEVDGVRHMKNARMRALDASIGDIKMEIYDIETTAMLRYR</sequence>
<dbReference type="Proteomes" id="UP000036681">
    <property type="component" value="Unplaced"/>
</dbReference>
<organism evidence="2 3">
    <name type="scientific">Ascaris lumbricoides</name>
    <name type="common">Giant roundworm</name>
    <dbReference type="NCBI Taxonomy" id="6252"/>
    <lineage>
        <taxon>Eukaryota</taxon>
        <taxon>Metazoa</taxon>
        <taxon>Ecdysozoa</taxon>
        <taxon>Nematoda</taxon>
        <taxon>Chromadorea</taxon>
        <taxon>Rhabditida</taxon>
        <taxon>Spirurina</taxon>
        <taxon>Ascaridomorpha</taxon>
        <taxon>Ascaridoidea</taxon>
        <taxon>Ascarididae</taxon>
        <taxon>Ascaris</taxon>
    </lineage>
</organism>
<evidence type="ECO:0000313" key="2">
    <source>
        <dbReference type="Proteomes" id="UP000036681"/>
    </source>
</evidence>
<feature type="signal peptide" evidence="1">
    <location>
        <begin position="1"/>
        <end position="17"/>
    </location>
</feature>
<feature type="chain" id="PRO_5005656444" evidence="1">
    <location>
        <begin position="18"/>
        <end position="73"/>
    </location>
</feature>
<evidence type="ECO:0000313" key="3">
    <source>
        <dbReference type="WBParaSite" id="ALUE_0000068101-mRNA-1"/>
    </source>
</evidence>
<dbReference type="WBParaSite" id="ALUE_0000068101-mRNA-1">
    <property type="protein sequence ID" value="ALUE_0000068101-mRNA-1"/>
    <property type="gene ID" value="ALUE_0000068101"/>
</dbReference>